<dbReference type="InterPro" id="IPR055654">
    <property type="entry name" value="DUF7230"/>
</dbReference>
<dbReference type="RefSeq" id="WP_017841066.1">
    <property type="nucleotide sequence ID" value="NZ_CP035467.1"/>
</dbReference>
<dbReference type="KEGG" id="mbur:EQU24_02200"/>
<reference evidence="2" key="1">
    <citation type="journal article" date="2019" name="J. Bacteriol.">
        <title>A Mutagenic Screen Identifies a TonB-Dependent Receptor Required for the Lanthanide Metal Switch in the Type I Methanotroph 'Methylotuvimicrobium buryatense' 5GB1C.</title>
        <authorList>
            <person name="Groom J.D."/>
            <person name="Ford S.M."/>
            <person name="Pesesky M.W."/>
            <person name="Lidstrom M.E."/>
        </authorList>
    </citation>
    <scope>NUCLEOTIDE SEQUENCE [LARGE SCALE GENOMIC DNA]</scope>
    <source>
        <strain evidence="2">5GB1C</strain>
    </source>
</reference>
<proteinExistence type="predicted"/>
<dbReference type="OrthoDB" id="5571419at2"/>
<dbReference type="EMBL" id="CP035467">
    <property type="protein sequence ID" value="QCW81194.1"/>
    <property type="molecule type" value="Genomic_DNA"/>
</dbReference>
<evidence type="ECO:0000313" key="2">
    <source>
        <dbReference type="Proteomes" id="UP000305881"/>
    </source>
</evidence>
<dbReference type="AlphaFoldDB" id="A0A4P9UJA1"/>
<dbReference type="STRING" id="675511.GCA_000341735_02562"/>
<dbReference type="Proteomes" id="UP000305881">
    <property type="component" value="Chromosome"/>
</dbReference>
<name>A0A4P9UJA1_METBY</name>
<protein>
    <submittedName>
        <fullName evidence="1">Uncharacterized protein</fullName>
    </submittedName>
</protein>
<sequence length="71" mass="8152">MKKPKKPAPNAQNNLVAKHAHQFNKAQIFRDKTQYRRKAKHQGREPLPIMSMDAIGKGFSIENTFLYSKIG</sequence>
<keyword evidence="2" id="KW-1185">Reference proteome</keyword>
<dbReference type="Pfam" id="PF23876">
    <property type="entry name" value="DUF7230"/>
    <property type="match status" value="1"/>
</dbReference>
<evidence type="ECO:0000313" key="1">
    <source>
        <dbReference type="EMBL" id="QCW81194.1"/>
    </source>
</evidence>
<gene>
    <name evidence="1" type="ORF">EQU24_02200</name>
</gene>
<organism evidence="1 2">
    <name type="scientific">Methylotuvimicrobium buryatense</name>
    <name type="common">Methylomicrobium buryatense</name>
    <dbReference type="NCBI Taxonomy" id="95641"/>
    <lineage>
        <taxon>Bacteria</taxon>
        <taxon>Pseudomonadati</taxon>
        <taxon>Pseudomonadota</taxon>
        <taxon>Gammaproteobacteria</taxon>
        <taxon>Methylococcales</taxon>
        <taxon>Methylococcaceae</taxon>
        <taxon>Methylotuvimicrobium</taxon>
    </lineage>
</organism>
<accession>A0A4P9UJA1</accession>